<evidence type="ECO:0000313" key="1">
    <source>
        <dbReference type="EMBL" id="KAF0321518.1"/>
    </source>
</evidence>
<keyword evidence="2" id="KW-1185">Reference proteome</keyword>
<dbReference type="Gene3D" id="3.40.225.10">
    <property type="entry name" value="Class II aldolase/adducin N-terminal domain"/>
    <property type="match status" value="1"/>
</dbReference>
<sequence length="79" mass="8954">MPAYKTVDEAAFLFTSIERSCQVQLLAEAAAANGLPKVLITDEEADFNFDVESDPEICYCEFQVYYDLEEELSKGDFKK</sequence>
<dbReference type="Proteomes" id="UP000434172">
    <property type="component" value="Unassembled WGS sequence"/>
</dbReference>
<gene>
    <name evidence="1" type="ORF">GQ607_011188</name>
</gene>
<evidence type="ECO:0000313" key="2">
    <source>
        <dbReference type="Proteomes" id="UP000434172"/>
    </source>
</evidence>
<reference evidence="1 2" key="1">
    <citation type="submission" date="2019-12" db="EMBL/GenBank/DDBJ databases">
        <title>A genome sequence resource for the geographically widespread anthracnose pathogen Colletotrichum asianum.</title>
        <authorList>
            <person name="Meng Y."/>
        </authorList>
    </citation>
    <scope>NUCLEOTIDE SEQUENCE [LARGE SCALE GENOMIC DNA]</scope>
    <source>
        <strain evidence="1 2">ICMP 18580</strain>
    </source>
</reference>
<organism evidence="1 2">
    <name type="scientific">Colletotrichum asianum</name>
    <dbReference type="NCBI Taxonomy" id="702518"/>
    <lineage>
        <taxon>Eukaryota</taxon>
        <taxon>Fungi</taxon>
        <taxon>Dikarya</taxon>
        <taxon>Ascomycota</taxon>
        <taxon>Pezizomycotina</taxon>
        <taxon>Sordariomycetes</taxon>
        <taxon>Hypocreomycetidae</taxon>
        <taxon>Glomerellales</taxon>
        <taxon>Glomerellaceae</taxon>
        <taxon>Colletotrichum</taxon>
        <taxon>Colletotrichum gloeosporioides species complex</taxon>
    </lineage>
</organism>
<name>A0A8H3ZJF6_9PEZI</name>
<proteinExistence type="predicted"/>
<dbReference type="SUPFAM" id="SSF53639">
    <property type="entry name" value="AraD/HMP-PK domain-like"/>
    <property type="match status" value="1"/>
</dbReference>
<dbReference type="InterPro" id="IPR036409">
    <property type="entry name" value="Aldolase_II/adducin_N_sf"/>
</dbReference>
<dbReference type="EMBL" id="WOWK01000070">
    <property type="protein sequence ID" value="KAF0321518.1"/>
    <property type="molecule type" value="Genomic_DNA"/>
</dbReference>
<dbReference type="OrthoDB" id="4811686at2759"/>
<protein>
    <submittedName>
        <fullName evidence="1">Aldolase</fullName>
    </submittedName>
</protein>
<dbReference type="AlphaFoldDB" id="A0A8H3ZJF6"/>
<comment type="caution">
    <text evidence="1">The sequence shown here is derived from an EMBL/GenBank/DDBJ whole genome shotgun (WGS) entry which is preliminary data.</text>
</comment>
<accession>A0A8H3ZJF6</accession>